<reference evidence="2 3" key="1">
    <citation type="journal article" date="2016" name="Genome Biol. Evol.">
        <title>Divergent and convergent evolution of fungal pathogenicity.</title>
        <authorList>
            <person name="Shang Y."/>
            <person name="Xiao G."/>
            <person name="Zheng P."/>
            <person name="Cen K."/>
            <person name="Zhan S."/>
            <person name="Wang C."/>
        </authorList>
    </citation>
    <scope>NUCLEOTIDE SEQUENCE [LARGE SCALE GENOMIC DNA]</scope>
    <source>
        <strain evidence="2 3">ARSEF 2679</strain>
    </source>
</reference>
<dbReference type="InterPro" id="IPR048273">
    <property type="entry name" value="Luciferase"/>
</dbReference>
<accession>A0A167ZGL1</accession>
<dbReference type="Pfam" id="PF17648">
    <property type="entry name" value="Luciferase"/>
    <property type="match status" value="1"/>
</dbReference>
<gene>
    <name evidence="2" type="ORF">ISF_03667</name>
</gene>
<organism evidence="2 3">
    <name type="scientific">Cordyceps fumosorosea (strain ARSEF 2679)</name>
    <name type="common">Isaria fumosorosea</name>
    <dbReference type="NCBI Taxonomy" id="1081104"/>
    <lineage>
        <taxon>Eukaryota</taxon>
        <taxon>Fungi</taxon>
        <taxon>Dikarya</taxon>
        <taxon>Ascomycota</taxon>
        <taxon>Pezizomycotina</taxon>
        <taxon>Sordariomycetes</taxon>
        <taxon>Hypocreomycetidae</taxon>
        <taxon>Hypocreales</taxon>
        <taxon>Cordycipitaceae</taxon>
        <taxon>Cordyceps</taxon>
    </lineage>
</organism>
<dbReference type="GeneID" id="30019959"/>
<dbReference type="PANTHER" id="PTHR38695:SF1">
    <property type="entry name" value="AMINO ACID PERMEASE_ SLC12A DOMAIN-CONTAINING PROTEIN"/>
    <property type="match status" value="1"/>
</dbReference>
<dbReference type="OrthoDB" id="5358398at2759"/>
<comment type="caution">
    <text evidence="2">The sequence shown here is derived from an EMBL/GenBank/DDBJ whole genome shotgun (WGS) entry which is preliminary data.</text>
</comment>
<dbReference type="Proteomes" id="UP000076744">
    <property type="component" value="Unassembled WGS sequence"/>
</dbReference>
<dbReference type="AlphaFoldDB" id="A0A167ZGL1"/>
<name>A0A167ZGL1_CORFA</name>
<dbReference type="EMBL" id="AZHB01000007">
    <property type="protein sequence ID" value="OAA67491.1"/>
    <property type="molecule type" value="Genomic_DNA"/>
</dbReference>
<evidence type="ECO:0000259" key="1">
    <source>
        <dbReference type="Pfam" id="PF17648"/>
    </source>
</evidence>
<dbReference type="InterPro" id="IPR040841">
    <property type="entry name" value="Luciferase_dom"/>
</dbReference>
<protein>
    <recommendedName>
        <fullName evidence="1">Luciferase domain-containing protein</fullName>
    </recommendedName>
</protein>
<sequence length="262" mass="28411">MADPSYSRLLTSCQQFITDFFQRRPFLATSAVGLSLAAVAHVVRSYRGFLALGPGGLPYNFLGWAIQAAAQPIARRDTRESRPFADPRVFARYAPHGRTSFLDGEVSARRGERPDVPSYVAPQRQMTEHADASRIKAMKAELAGSVGQHAELLALAPSGLEGPKHQALWIGEAAGKPAYLARSTKGEFAHVHPDGSSHLILSLADAETATAKGWVERHMLSGVTLPLSYVLVYAPRDEEEFQVWKKLLAASIAFNTASSKAA</sequence>
<dbReference type="STRING" id="1081104.A0A167ZGL1"/>
<dbReference type="RefSeq" id="XP_018705480.1">
    <property type="nucleotide sequence ID" value="XM_018847273.1"/>
</dbReference>
<dbReference type="PANTHER" id="PTHR38695">
    <property type="entry name" value="AMINO ACID PERMEASE_ SLC12A DOMAIN-CONTAINING PROTEIN"/>
    <property type="match status" value="1"/>
</dbReference>
<keyword evidence="3" id="KW-1185">Reference proteome</keyword>
<evidence type="ECO:0000313" key="2">
    <source>
        <dbReference type="EMBL" id="OAA67491.1"/>
    </source>
</evidence>
<feature type="domain" description="Luciferase" evidence="1">
    <location>
        <begin position="186"/>
        <end position="251"/>
    </location>
</feature>
<evidence type="ECO:0000313" key="3">
    <source>
        <dbReference type="Proteomes" id="UP000076744"/>
    </source>
</evidence>
<proteinExistence type="predicted"/>